<sequence length="51" mass="5780">MMNNTVGKIERIRGDLKNIVDGLPAKNKTAKYYGKDALSLIDIMIRRLSDE</sequence>
<name>A0ABT7RZP9_9LACO</name>
<keyword evidence="2" id="KW-1185">Reference proteome</keyword>
<reference evidence="1 2" key="1">
    <citation type="submission" date="2023-06" db="EMBL/GenBank/DDBJ databases">
        <title>Draft Genome Sequences of lactic acid bacteria strains isolated from fermented milk products.</title>
        <authorList>
            <person name="Elcheninov A.G."/>
            <person name="Klyukina A."/>
            <person name="Zayulina K.S."/>
            <person name="Gavirova L.A."/>
            <person name="Shcherbakova P.A."/>
            <person name="Shestakov A.I."/>
            <person name="Kublanov I.V."/>
            <person name="Kochetkova T.V."/>
        </authorList>
    </citation>
    <scope>NUCLEOTIDE SEQUENCE [LARGE SCALE GENOMIC DNA]</scope>
    <source>
        <strain evidence="1 2">TOM.81</strain>
    </source>
</reference>
<accession>A0ABT7RZP9</accession>
<evidence type="ECO:0000313" key="1">
    <source>
        <dbReference type="EMBL" id="MDM7646789.1"/>
    </source>
</evidence>
<dbReference type="EMBL" id="JAUCAQ010000014">
    <property type="protein sequence ID" value="MDM7646789.1"/>
    <property type="molecule type" value="Genomic_DNA"/>
</dbReference>
<organism evidence="1 2">
    <name type="scientific">Leuconostoc falkenbergense</name>
    <dbReference type="NCBI Taxonomy" id="2766470"/>
    <lineage>
        <taxon>Bacteria</taxon>
        <taxon>Bacillati</taxon>
        <taxon>Bacillota</taxon>
        <taxon>Bacilli</taxon>
        <taxon>Lactobacillales</taxon>
        <taxon>Lactobacillaceae</taxon>
        <taxon>Leuconostoc</taxon>
    </lineage>
</organism>
<dbReference type="Proteomes" id="UP001242903">
    <property type="component" value="Unassembled WGS sequence"/>
</dbReference>
<comment type="caution">
    <text evidence="1">The sequence shown here is derived from an EMBL/GenBank/DDBJ whole genome shotgun (WGS) entry which is preliminary data.</text>
</comment>
<gene>
    <name evidence="1" type="ORF">QUE93_07145</name>
</gene>
<protein>
    <submittedName>
        <fullName evidence="1">Uncharacterized protein</fullName>
    </submittedName>
</protein>
<proteinExistence type="predicted"/>
<evidence type="ECO:0000313" key="2">
    <source>
        <dbReference type="Proteomes" id="UP001242903"/>
    </source>
</evidence>